<evidence type="ECO:0000256" key="1">
    <source>
        <dbReference type="SAM" id="Phobius"/>
    </source>
</evidence>
<comment type="caution">
    <text evidence="2">The sequence shown here is derived from an EMBL/GenBank/DDBJ whole genome shotgun (WGS) entry which is preliminary data.</text>
</comment>
<keyword evidence="1" id="KW-0472">Membrane</keyword>
<sequence>MLKNIKSKPIKQRELSIFIRASGFASGLVLFVSGLLVHLFHLLLDRCLFHLHSCLLLGLRLASIWFLSSLLASGFHLRCFFASSSRLASACILSSLFNSQFVQISLEIITSLCLLKLTFFTGCYFTRFSVLYNSRNVFGHRTSGHGGGFLLGNRTHSLAYNVSELDQMLTVNIKALAGSVATLTNFLTSCAVTVTANQLDLHDLYTFFSPAVIEVCYKRQHYRISLSLYVNGDMKMNVQFTKCHGAIQGNLIPLIIVEVKERLQKLRRKVDVPALRNSLETWQAINVECIWSLDFVLCG</sequence>
<dbReference type="EMBL" id="JAKOGI010000652">
    <property type="protein sequence ID" value="KAJ8431939.1"/>
    <property type="molecule type" value="Genomic_DNA"/>
</dbReference>
<dbReference type="AlphaFoldDB" id="A0A9Q1Q834"/>
<name>A0A9Q1Q834_9CARY</name>
<keyword evidence="1" id="KW-0812">Transmembrane</keyword>
<organism evidence="2 3">
    <name type="scientific">Carnegiea gigantea</name>
    <dbReference type="NCBI Taxonomy" id="171969"/>
    <lineage>
        <taxon>Eukaryota</taxon>
        <taxon>Viridiplantae</taxon>
        <taxon>Streptophyta</taxon>
        <taxon>Embryophyta</taxon>
        <taxon>Tracheophyta</taxon>
        <taxon>Spermatophyta</taxon>
        <taxon>Magnoliopsida</taxon>
        <taxon>eudicotyledons</taxon>
        <taxon>Gunneridae</taxon>
        <taxon>Pentapetalae</taxon>
        <taxon>Caryophyllales</taxon>
        <taxon>Cactineae</taxon>
        <taxon>Cactaceae</taxon>
        <taxon>Cactoideae</taxon>
        <taxon>Echinocereeae</taxon>
        <taxon>Carnegiea</taxon>
    </lineage>
</organism>
<gene>
    <name evidence="2" type="ORF">Cgig2_017425</name>
</gene>
<evidence type="ECO:0000313" key="2">
    <source>
        <dbReference type="EMBL" id="KAJ8431939.1"/>
    </source>
</evidence>
<reference evidence="2" key="1">
    <citation type="submission" date="2022-04" db="EMBL/GenBank/DDBJ databases">
        <title>Carnegiea gigantea Genome sequencing and assembly v2.</title>
        <authorList>
            <person name="Copetti D."/>
            <person name="Sanderson M.J."/>
            <person name="Burquez A."/>
            <person name="Wojciechowski M.F."/>
        </authorList>
    </citation>
    <scope>NUCLEOTIDE SEQUENCE</scope>
    <source>
        <strain evidence="2">SGP5-SGP5p</strain>
        <tissue evidence="2">Aerial part</tissue>
    </source>
</reference>
<protein>
    <submittedName>
        <fullName evidence="2">Uncharacterized protein</fullName>
    </submittedName>
</protein>
<proteinExistence type="predicted"/>
<dbReference type="OrthoDB" id="6612291at2759"/>
<keyword evidence="1" id="KW-1133">Transmembrane helix</keyword>
<keyword evidence="3" id="KW-1185">Reference proteome</keyword>
<evidence type="ECO:0000313" key="3">
    <source>
        <dbReference type="Proteomes" id="UP001153076"/>
    </source>
</evidence>
<feature type="transmembrane region" description="Helical" evidence="1">
    <location>
        <begin position="21"/>
        <end position="43"/>
    </location>
</feature>
<dbReference type="Proteomes" id="UP001153076">
    <property type="component" value="Unassembled WGS sequence"/>
</dbReference>
<accession>A0A9Q1Q834</accession>